<dbReference type="InterPro" id="IPR021733">
    <property type="entry name" value="DUF3304"/>
</dbReference>
<proteinExistence type="predicted"/>
<reference evidence="1 2" key="1">
    <citation type="submission" date="2019-03" db="EMBL/GenBank/DDBJ databases">
        <title>Draft genome of Massilia hortus sp. nov., a novel bacterial species of the Oxalobacteraceae family.</title>
        <authorList>
            <person name="Peta V."/>
            <person name="Raths R."/>
            <person name="Bucking H."/>
        </authorList>
    </citation>
    <scope>NUCLEOTIDE SEQUENCE [LARGE SCALE GENOMIC DNA]</scope>
    <source>
        <strain evidence="1 2">ONC3</strain>
    </source>
</reference>
<dbReference type="RefSeq" id="WP_135189812.1">
    <property type="nucleotide sequence ID" value="NZ_SPUM01000067.1"/>
</dbReference>
<evidence type="ECO:0000313" key="1">
    <source>
        <dbReference type="EMBL" id="TFW32109.1"/>
    </source>
</evidence>
<evidence type="ECO:0000313" key="2">
    <source>
        <dbReference type="Proteomes" id="UP000297258"/>
    </source>
</evidence>
<keyword evidence="2" id="KW-1185">Reference proteome</keyword>
<dbReference type="Proteomes" id="UP000297258">
    <property type="component" value="Unassembled WGS sequence"/>
</dbReference>
<dbReference type="EMBL" id="SPUM01000067">
    <property type="protein sequence ID" value="TFW32109.1"/>
    <property type="molecule type" value="Genomic_DNA"/>
</dbReference>
<organism evidence="1 2">
    <name type="scientific">Massilia horti</name>
    <dbReference type="NCBI Taxonomy" id="2562153"/>
    <lineage>
        <taxon>Bacteria</taxon>
        <taxon>Pseudomonadati</taxon>
        <taxon>Pseudomonadota</taxon>
        <taxon>Betaproteobacteria</taxon>
        <taxon>Burkholderiales</taxon>
        <taxon>Oxalobacteraceae</taxon>
        <taxon>Telluria group</taxon>
        <taxon>Massilia</taxon>
    </lineage>
</organism>
<sequence>MNFFRIALRRWRLLLLLLAVVSIGGYAAYTSITKEEFMPDSIGGVHHMGEKFYISDFFVNGYSGSKVGRGGGGGSLVCCVAIPKKWRPGLTADVRWEVLYFSDDEPGVPKLEAMYRAEVPVEKYDETGNFWVHFYPNGRIRIVVSNNGPGGHHPILNDNPDEVLRATVGVKINTLFTDEEVEAATRKEEKRRKNHGDWR</sequence>
<protein>
    <submittedName>
        <fullName evidence="1">DUF3304 domain-containing protein</fullName>
    </submittedName>
</protein>
<comment type="caution">
    <text evidence="1">The sequence shown here is derived from an EMBL/GenBank/DDBJ whole genome shotgun (WGS) entry which is preliminary data.</text>
</comment>
<name>A0A4Y9T3M1_9BURK</name>
<dbReference type="Pfam" id="PF11745">
    <property type="entry name" value="DUF3304"/>
    <property type="match status" value="1"/>
</dbReference>
<dbReference type="AlphaFoldDB" id="A0A4Y9T3M1"/>
<dbReference type="OrthoDB" id="8656856at2"/>
<accession>A0A4Y9T3M1</accession>
<gene>
    <name evidence="1" type="ORF">E4O92_10980</name>
</gene>